<dbReference type="EMBL" id="JADWYR010000001">
    <property type="protein sequence ID" value="MBG9376404.1"/>
    <property type="molecule type" value="Genomic_DNA"/>
</dbReference>
<evidence type="ECO:0000256" key="1">
    <source>
        <dbReference type="SAM" id="Phobius"/>
    </source>
</evidence>
<accession>A0A931E8Z3</accession>
<dbReference type="InterPro" id="IPR021448">
    <property type="entry name" value="DUF3098"/>
</dbReference>
<name>A0A931E8Z3_9BACT</name>
<sequence length="84" mass="9130">MAEQKQKAIPALFTKENYTWMAIGAAVIVLGMILMSGGKNENPAVFDYNVVYSTTRITVAPILIVLGLLVEVYAIFKSPKPAAK</sequence>
<reference evidence="2" key="1">
    <citation type="submission" date="2020-11" db="EMBL/GenBank/DDBJ databases">
        <title>Bacterial whole genome sequence for Panacibacter sp. DH6.</title>
        <authorList>
            <person name="Le V."/>
            <person name="Ko S."/>
            <person name="Ahn C.-Y."/>
            <person name="Oh H.-M."/>
        </authorList>
    </citation>
    <scope>NUCLEOTIDE SEQUENCE</scope>
    <source>
        <strain evidence="2">DH6</strain>
    </source>
</reference>
<proteinExistence type="predicted"/>
<feature type="transmembrane region" description="Helical" evidence="1">
    <location>
        <begin position="20"/>
        <end position="37"/>
    </location>
</feature>
<keyword evidence="3" id="KW-1185">Reference proteome</keyword>
<evidence type="ECO:0000313" key="3">
    <source>
        <dbReference type="Proteomes" id="UP000628448"/>
    </source>
</evidence>
<evidence type="ECO:0000313" key="2">
    <source>
        <dbReference type="EMBL" id="MBG9376404.1"/>
    </source>
</evidence>
<keyword evidence="1" id="KW-0812">Transmembrane</keyword>
<comment type="caution">
    <text evidence="2">The sequence shown here is derived from an EMBL/GenBank/DDBJ whole genome shotgun (WGS) entry which is preliminary data.</text>
</comment>
<protein>
    <submittedName>
        <fullName evidence="2">DUF3098 domain-containing protein</fullName>
    </submittedName>
</protein>
<keyword evidence="1" id="KW-1133">Transmembrane helix</keyword>
<dbReference type="RefSeq" id="WP_196990416.1">
    <property type="nucleotide sequence ID" value="NZ_JADWYR010000001.1"/>
</dbReference>
<organism evidence="2 3">
    <name type="scientific">Panacibacter microcysteis</name>
    <dbReference type="NCBI Taxonomy" id="2793269"/>
    <lineage>
        <taxon>Bacteria</taxon>
        <taxon>Pseudomonadati</taxon>
        <taxon>Bacteroidota</taxon>
        <taxon>Chitinophagia</taxon>
        <taxon>Chitinophagales</taxon>
        <taxon>Chitinophagaceae</taxon>
        <taxon>Panacibacter</taxon>
    </lineage>
</organism>
<dbReference type="Pfam" id="PF11297">
    <property type="entry name" value="DUF3098"/>
    <property type="match status" value="1"/>
</dbReference>
<gene>
    <name evidence="2" type="ORF">I5907_09180</name>
</gene>
<dbReference type="Proteomes" id="UP000628448">
    <property type="component" value="Unassembled WGS sequence"/>
</dbReference>
<feature type="transmembrane region" description="Helical" evidence="1">
    <location>
        <begin position="57"/>
        <end position="76"/>
    </location>
</feature>
<dbReference type="AlphaFoldDB" id="A0A931E8Z3"/>
<keyword evidence="1" id="KW-0472">Membrane</keyword>